<dbReference type="Proteomes" id="UP000000311">
    <property type="component" value="Unassembled WGS sequence"/>
</dbReference>
<gene>
    <name evidence="1" type="ORF">EAG_11738</name>
</gene>
<accession>E2AYG7</accession>
<name>E2AYG7_CAMFO</name>
<proteinExistence type="predicted"/>
<reference evidence="1 2" key="1">
    <citation type="journal article" date="2010" name="Science">
        <title>Genomic comparison of the ants Camponotus floridanus and Harpegnathos saltator.</title>
        <authorList>
            <person name="Bonasio R."/>
            <person name="Zhang G."/>
            <person name="Ye C."/>
            <person name="Mutti N.S."/>
            <person name="Fang X."/>
            <person name="Qin N."/>
            <person name="Donahue G."/>
            <person name="Yang P."/>
            <person name="Li Q."/>
            <person name="Li C."/>
            <person name="Zhang P."/>
            <person name="Huang Z."/>
            <person name="Berger S.L."/>
            <person name="Reinberg D."/>
            <person name="Wang J."/>
            <person name="Liebig J."/>
        </authorList>
    </citation>
    <scope>NUCLEOTIDE SEQUENCE [LARGE SCALE GENOMIC DNA]</scope>
    <source>
        <strain evidence="2">C129</strain>
    </source>
</reference>
<dbReference type="InParanoid" id="E2AYG7"/>
<organism evidence="2">
    <name type="scientific">Camponotus floridanus</name>
    <name type="common">Florida carpenter ant</name>
    <dbReference type="NCBI Taxonomy" id="104421"/>
    <lineage>
        <taxon>Eukaryota</taxon>
        <taxon>Metazoa</taxon>
        <taxon>Ecdysozoa</taxon>
        <taxon>Arthropoda</taxon>
        <taxon>Hexapoda</taxon>
        <taxon>Insecta</taxon>
        <taxon>Pterygota</taxon>
        <taxon>Neoptera</taxon>
        <taxon>Endopterygota</taxon>
        <taxon>Hymenoptera</taxon>
        <taxon>Apocrita</taxon>
        <taxon>Aculeata</taxon>
        <taxon>Formicoidea</taxon>
        <taxon>Formicidae</taxon>
        <taxon>Formicinae</taxon>
        <taxon>Camponotus</taxon>
    </lineage>
</organism>
<sequence>MKAMLAESAIKSVEGLEKGARANFADSLNPTPVGNPPTPLGARIRVVYYLTVRVGTKLAKLAGRVLAVIAGRVDNVKTELYVIIMGLLSKLNSNDKIETRDLIKFVNDDYNLAPLGYERSVHPVKADIYYRARNQRWWYFDRRVSAALTGVSGTIPGTVFMATCSVCNSSEGYRVERNSASGKPGRVHPRLRISRNPEQHAHAPYTIIVTAITTTTITTAVPIDIPHARLYNRERSTCQNGNNLLTWPDFEIIEIWSISCKSAKVASLKGKIRGSHDSDDVKSDTQSPLLLPVAAASSETGISSLPSVSHGTWPSVETNIANVLKHK</sequence>
<evidence type="ECO:0000313" key="1">
    <source>
        <dbReference type="EMBL" id="EFN61502.1"/>
    </source>
</evidence>
<evidence type="ECO:0000313" key="2">
    <source>
        <dbReference type="Proteomes" id="UP000000311"/>
    </source>
</evidence>
<protein>
    <submittedName>
        <fullName evidence="1">Uncharacterized protein</fullName>
    </submittedName>
</protein>
<dbReference type="EMBL" id="GL443910">
    <property type="protein sequence ID" value="EFN61502.1"/>
    <property type="molecule type" value="Genomic_DNA"/>
</dbReference>
<keyword evidence="2" id="KW-1185">Reference proteome</keyword>
<dbReference type="AlphaFoldDB" id="E2AYG7"/>